<protein>
    <submittedName>
        <fullName evidence="1">Uncharacterized protein</fullName>
    </submittedName>
</protein>
<proteinExistence type="predicted"/>
<dbReference type="AlphaFoldDB" id="D4JR57"/>
<reference evidence="1 2" key="2">
    <citation type="submission" date="2010-03" db="EMBL/GenBank/DDBJ databases">
        <authorList>
            <person name="Pajon A."/>
        </authorList>
    </citation>
    <scope>NUCLEOTIDE SEQUENCE [LARGE SCALE GENOMIC DNA]</scope>
    <source>
        <strain evidence="1 2">70/3</strain>
    </source>
</reference>
<dbReference type="EMBL" id="FP929044">
    <property type="protein sequence ID" value="CBK95576.1"/>
    <property type="molecule type" value="Genomic_DNA"/>
</dbReference>
<dbReference type="BioCyc" id="ESIR657319:G136K-201-MONOMER"/>
<gene>
    <name evidence="1" type="ORF">EUS_02390</name>
</gene>
<dbReference type="Proteomes" id="UP000008803">
    <property type="component" value="Chromosome"/>
</dbReference>
<dbReference type="HOGENOM" id="CLU_3328078_0_0_9"/>
<organism evidence="1 2">
    <name type="scientific">[Eubacterium] siraeum 70/3</name>
    <dbReference type="NCBI Taxonomy" id="657319"/>
    <lineage>
        <taxon>Bacteria</taxon>
        <taxon>Bacillati</taxon>
        <taxon>Bacillota</taxon>
        <taxon>Clostridia</taxon>
        <taxon>Eubacteriales</taxon>
        <taxon>Oscillospiraceae</taxon>
        <taxon>Oscillospiraceae incertae sedis</taxon>
    </lineage>
</organism>
<reference evidence="1 2" key="1">
    <citation type="submission" date="2010-03" db="EMBL/GenBank/DDBJ databases">
        <title>The genome sequence of Eubacterium siraeum 70/3.</title>
        <authorList>
            <consortium name="metaHIT consortium -- http://www.metahit.eu/"/>
            <person name="Pajon A."/>
            <person name="Turner K."/>
            <person name="Parkhill J."/>
            <person name="Duncan S."/>
            <person name="Flint H."/>
        </authorList>
    </citation>
    <scope>NUCLEOTIDE SEQUENCE [LARGE SCALE GENOMIC DNA]</scope>
    <source>
        <strain evidence="1 2">70/3</strain>
    </source>
</reference>
<sequence>MFSIEGSAVTEGVYTIAENQNKESVKEVASASCEKRKK</sequence>
<accession>D4JR57</accession>
<name>D4JR57_9FIRM</name>
<evidence type="ECO:0000313" key="1">
    <source>
        <dbReference type="EMBL" id="CBK95576.1"/>
    </source>
</evidence>
<evidence type="ECO:0000313" key="2">
    <source>
        <dbReference type="Proteomes" id="UP000008803"/>
    </source>
</evidence>
<dbReference type="KEGG" id="esu:EUS_02390"/>
<dbReference type="PATRIC" id="fig|657319.3.peg.2387"/>